<sequence>MTTRVLVPAAAFAAGAYSENVGYIARALDFARSLDPNLSKGVDALFGGGATLNPLASTPDVSGDVAVAASKASAIAREGVRDALRGLVGGARDAGRAALGGSMRKSGAGVEGDVTTVKTPVIGMKGLFLVGAIAGFAVVYAYGPERCERAARRVTQKVRKGVEDAKARARAIVERVFTLETRNAIEGALVSAHGAIKPVLKSSADNLVALLEQSKGATTEVAGKISNLIVDVREKYLVVVTAKAKESYGIVLDAGVRARDAVAPTVDKYRRRAREFLAGVYDVIRASLGAKTQ</sequence>
<comment type="caution">
    <text evidence="2">The sequence shown here is derived from an EMBL/GenBank/DDBJ whole genome shotgun (WGS) entry which is preliminary data.</text>
</comment>
<dbReference type="EMBL" id="CAID01000012">
    <property type="protein sequence ID" value="CEF99910.1"/>
    <property type="molecule type" value="Genomic_DNA"/>
</dbReference>
<dbReference type="OrthoDB" id="10607973at2759"/>
<evidence type="ECO:0000313" key="3">
    <source>
        <dbReference type="Proteomes" id="UP000009170"/>
    </source>
</evidence>
<dbReference type="AlphaFoldDB" id="A0A090M6Q1"/>
<dbReference type="RefSeq" id="XP_022840108.1">
    <property type="nucleotide sequence ID" value="XM_022982888.1"/>
</dbReference>
<dbReference type="Proteomes" id="UP000009170">
    <property type="component" value="Unassembled WGS sequence"/>
</dbReference>
<name>A0A090M6Q1_OSTTA</name>
<keyword evidence="3" id="KW-1185">Reference proteome</keyword>
<keyword evidence="1" id="KW-1133">Transmembrane helix</keyword>
<keyword evidence="1" id="KW-0472">Membrane</keyword>
<proteinExistence type="predicted"/>
<accession>A0A090M6Q1</accession>
<reference evidence="2 3" key="2">
    <citation type="journal article" date="2014" name="BMC Genomics">
        <title>An improved genome of the model marine alga Ostreococcus tauri unfolds by assessing Illumina de novo assemblies.</title>
        <authorList>
            <person name="Blanc-Mathieu R."/>
            <person name="Verhelst B."/>
            <person name="Derelle E."/>
            <person name="Rombauts S."/>
            <person name="Bouget F.Y."/>
            <person name="Carre I."/>
            <person name="Chateau A."/>
            <person name="Eyre-Walker A."/>
            <person name="Grimsley N."/>
            <person name="Moreau H."/>
            <person name="Piegu B."/>
            <person name="Rivals E."/>
            <person name="Schackwitz W."/>
            <person name="Van de Peer Y."/>
            <person name="Piganeau G."/>
        </authorList>
    </citation>
    <scope>NUCLEOTIDE SEQUENCE [LARGE SCALE GENOMIC DNA]</scope>
    <source>
        <strain evidence="3">OTTH 0595 / CCAP 157/2 / RCC745</strain>
    </source>
</reference>
<reference evidence="3" key="1">
    <citation type="journal article" date="2006" name="Proc. Natl. Acad. Sci. U.S.A.">
        <title>Genome analysis of the smallest free-living eukaryote Ostreococcus tauri unveils many unique features.</title>
        <authorList>
            <person name="Derelle E."/>
            <person name="Ferraz C."/>
            <person name="Rombauts S."/>
            <person name="Rouze P."/>
            <person name="Worden A.Z."/>
            <person name="Robbens S."/>
            <person name="Partensky F."/>
            <person name="Degroeve S."/>
            <person name="Echeynie S."/>
            <person name="Cooke R."/>
            <person name="Saeys Y."/>
            <person name="Wuyts J."/>
            <person name="Jabbari K."/>
            <person name="Bowler C."/>
            <person name="Panaud O."/>
            <person name="Piegu B."/>
            <person name="Ball S.G."/>
            <person name="Ral J.-P."/>
            <person name="Bouget F.-Y."/>
            <person name="Piganeau G."/>
            <person name="De Baets B."/>
            <person name="Picard A."/>
            <person name="Delseny M."/>
            <person name="Demaille J."/>
            <person name="Van de Peer Y."/>
            <person name="Moreau H."/>
        </authorList>
    </citation>
    <scope>NUCLEOTIDE SEQUENCE [LARGE SCALE GENOMIC DNA]</scope>
    <source>
        <strain evidence="3">OTTH 0595 / CCAP 157/2 / RCC745</strain>
    </source>
</reference>
<evidence type="ECO:0000256" key="1">
    <source>
        <dbReference type="SAM" id="Phobius"/>
    </source>
</evidence>
<gene>
    <name evidence="2" type="ORF">OT_ostta12g02090</name>
</gene>
<keyword evidence="1" id="KW-0812">Transmembrane</keyword>
<dbReference type="InParanoid" id="A0A090M6Q1"/>
<protein>
    <submittedName>
        <fullName evidence="2">Unnamed product</fullName>
    </submittedName>
</protein>
<dbReference type="GeneID" id="34946304"/>
<feature type="transmembrane region" description="Helical" evidence="1">
    <location>
        <begin position="126"/>
        <end position="143"/>
    </location>
</feature>
<organism evidence="2 3">
    <name type="scientific">Ostreococcus tauri</name>
    <name type="common">Marine green alga</name>
    <dbReference type="NCBI Taxonomy" id="70448"/>
    <lineage>
        <taxon>Eukaryota</taxon>
        <taxon>Viridiplantae</taxon>
        <taxon>Chlorophyta</taxon>
        <taxon>Mamiellophyceae</taxon>
        <taxon>Mamiellales</taxon>
        <taxon>Bathycoccaceae</taxon>
        <taxon>Ostreococcus</taxon>
    </lineage>
</organism>
<evidence type="ECO:0000313" key="2">
    <source>
        <dbReference type="EMBL" id="CEF99910.1"/>
    </source>
</evidence>
<dbReference type="KEGG" id="ota:OT_ostta12g02090"/>